<organism evidence="6 7">
    <name type="scientific">Rhizobium jaguaris</name>
    <dbReference type="NCBI Taxonomy" id="1312183"/>
    <lineage>
        <taxon>Bacteria</taxon>
        <taxon>Pseudomonadati</taxon>
        <taxon>Pseudomonadota</taxon>
        <taxon>Alphaproteobacteria</taxon>
        <taxon>Hyphomicrobiales</taxon>
        <taxon>Rhizobiaceae</taxon>
        <taxon>Rhizobium/Agrobacterium group</taxon>
        <taxon>Rhizobium</taxon>
    </lineage>
</organism>
<dbReference type="KEGG" id="rjg:CCGE525_15295"/>
<keyword evidence="2 4" id="KW-0238">DNA-binding</keyword>
<evidence type="ECO:0000256" key="2">
    <source>
        <dbReference type="ARBA" id="ARBA00023125"/>
    </source>
</evidence>
<protein>
    <recommendedName>
        <fullName evidence="4">HTH-type transcriptional regulator</fullName>
    </recommendedName>
</protein>
<feature type="domain" description="HTH marR-type" evidence="5">
    <location>
        <begin position="22"/>
        <end position="80"/>
    </location>
</feature>
<dbReference type="Proteomes" id="UP000282195">
    <property type="component" value="Chromosome"/>
</dbReference>
<comment type="similarity">
    <text evidence="4">Belongs to the GbsR family.</text>
</comment>
<dbReference type="AlphaFoldDB" id="A0A387FNR9"/>
<dbReference type="PANTHER" id="PTHR38465">
    <property type="entry name" value="HTH-TYPE TRANSCRIPTIONAL REGULATOR MJ1563-RELATED"/>
    <property type="match status" value="1"/>
</dbReference>
<dbReference type="Gene3D" id="1.10.10.10">
    <property type="entry name" value="Winged helix-like DNA-binding domain superfamily/Winged helix DNA-binding domain"/>
    <property type="match status" value="1"/>
</dbReference>
<dbReference type="EMBL" id="CP032694">
    <property type="protein sequence ID" value="AYG60023.1"/>
    <property type="molecule type" value="Genomic_DNA"/>
</dbReference>
<sequence length="191" mass="22174">MNLPPLVQSFVLHFGEMGSRWGINRTVGQIYALLFVSPAPLCAEEIVEALGISRSNVSMSLRELQTWNLVLLRHKPDDRRDFFTTPDDVWQILRTLAEERKKREVDPTLSMLREVLMQQPASDAERYAQGRMSEMYGLIERLTNWYDDVRRLETERLATLLLLGSKVTKLLETKDRVVSLGRRRPKTTKED</sequence>
<gene>
    <name evidence="6" type="ORF">CCGE525_15295</name>
</gene>
<dbReference type="OrthoDB" id="9792628at2"/>
<dbReference type="GO" id="GO:0003700">
    <property type="term" value="F:DNA-binding transcription factor activity"/>
    <property type="evidence" value="ECO:0007669"/>
    <property type="project" value="InterPro"/>
</dbReference>
<evidence type="ECO:0000313" key="7">
    <source>
        <dbReference type="Proteomes" id="UP000282195"/>
    </source>
</evidence>
<keyword evidence="7" id="KW-1185">Reference proteome</keyword>
<accession>A0A387FNR9</accession>
<keyword evidence="1 4" id="KW-0805">Transcription regulation</keyword>
<dbReference type="RefSeq" id="WP_120705018.1">
    <property type="nucleotide sequence ID" value="NZ_CP032694.1"/>
</dbReference>
<dbReference type="CDD" id="cd00090">
    <property type="entry name" value="HTH_ARSR"/>
    <property type="match status" value="1"/>
</dbReference>
<dbReference type="SUPFAM" id="SSF46785">
    <property type="entry name" value="Winged helix' DNA-binding domain"/>
    <property type="match status" value="1"/>
</dbReference>
<evidence type="ECO:0000313" key="6">
    <source>
        <dbReference type="EMBL" id="AYG60023.1"/>
    </source>
</evidence>
<evidence type="ECO:0000256" key="4">
    <source>
        <dbReference type="PIRNR" id="PIRNR006707"/>
    </source>
</evidence>
<dbReference type="PIRSF" id="PIRSF006707">
    <property type="entry name" value="MJ1563"/>
    <property type="match status" value="1"/>
</dbReference>
<dbReference type="InterPro" id="IPR026282">
    <property type="entry name" value="MJ1563"/>
</dbReference>
<name>A0A387FNR9_9HYPH</name>
<dbReference type="InterPro" id="IPR000835">
    <property type="entry name" value="HTH_MarR-typ"/>
</dbReference>
<evidence type="ECO:0000256" key="3">
    <source>
        <dbReference type="ARBA" id="ARBA00023163"/>
    </source>
</evidence>
<dbReference type="InterPro" id="IPR052362">
    <property type="entry name" value="HTH-GbsR_regulator"/>
</dbReference>
<reference evidence="6 7" key="1">
    <citation type="submission" date="2018-10" db="EMBL/GenBank/DDBJ databases">
        <title>Rhizobium etli, R. leguminosarum and a new Rhizobium genospecies from Phaseolus dumosus.</title>
        <authorList>
            <person name="Ramirez-Puebla S.T."/>
            <person name="Rogel-Hernandez M.A."/>
            <person name="Guerrero G."/>
            <person name="Ormeno-Orrillo E."/>
            <person name="Martinez-Romero J.C."/>
            <person name="Negrete-Yankelevich S."/>
            <person name="Martinez-Romero E."/>
        </authorList>
    </citation>
    <scope>NUCLEOTIDE SEQUENCE [LARGE SCALE GENOMIC DNA]</scope>
    <source>
        <strain evidence="6 7">CCGE525</strain>
    </source>
</reference>
<dbReference type="Pfam" id="PF12802">
    <property type="entry name" value="MarR_2"/>
    <property type="match status" value="1"/>
</dbReference>
<keyword evidence="3 4" id="KW-0804">Transcription</keyword>
<evidence type="ECO:0000259" key="5">
    <source>
        <dbReference type="Pfam" id="PF12802"/>
    </source>
</evidence>
<dbReference type="InterPro" id="IPR036390">
    <property type="entry name" value="WH_DNA-bd_sf"/>
</dbReference>
<dbReference type="InterPro" id="IPR036388">
    <property type="entry name" value="WH-like_DNA-bd_sf"/>
</dbReference>
<proteinExistence type="inferred from homology"/>
<evidence type="ECO:0000256" key="1">
    <source>
        <dbReference type="ARBA" id="ARBA00023015"/>
    </source>
</evidence>
<dbReference type="InterPro" id="IPR011991">
    <property type="entry name" value="ArsR-like_HTH"/>
</dbReference>
<dbReference type="GO" id="GO:0003677">
    <property type="term" value="F:DNA binding"/>
    <property type="evidence" value="ECO:0007669"/>
    <property type="project" value="UniProtKB-UniRule"/>
</dbReference>
<dbReference type="PANTHER" id="PTHR38465:SF1">
    <property type="entry name" value="HTH-TYPE TRANSCRIPTIONAL REGULATOR MJ1563-RELATED"/>
    <property type="match status" value="1"/>
</dbReference>